<dbReference type="Gene3D" id="3.40.640.10">
    <property type="entry name" value="Type I PLP-dependent aspartate aminotransferase-like (Major domain)"/>
    <property type="match status" value="1"/>
</dbReference>
<reference evidence="5 6" key="1">
    <citation type="journal article" date="2023" name="Commun. Biol.">
        <title>Genome analysis of Parmales, the sister group of diatoms, reveals the evolutionary specialization of diatoms from phago-mixotrophs to photoautotrophs.</title>
        <authorList>
            <person name="Ban H."/>
            <person name="Sato S."/>
            <person name="Yoshikawa S."/>
            <person name="Yamada K."/>
            <person name="Nakamura Y."/>
            <person name="Ichinomiya M."/>
            <person name="Sato N."/>
            <person name="Blanc-Mathieu R."/>
            <person name="Endo H."/>
            <person name="Kuwata A."/>
            <person name="Ogata H."/>
        </authorList>
    </citation>
    <scope>NUCLEOTIDE SEQUENCE [LARGE SCALE GENOMIC DNA]</scope>
</reference>
<dbReference type="InterPro" id="IPR001597">
    <property type="entry name" value="ArAA_b-elim_lyase/Thr_aldolase"/>
</dbReference>
<dbReference type="Pfam" id="PF01212">
    <property type="entry name" value="Beta_elim_lyase"/>
    <property type="match status" value="1"/>
</dbReference>
<dbReference type="NCBIfam" id="NF041359">
    <property type="entry name" value="GntG_guanitoxin"/>
    <property type="match status" value="1"/>
</dbReference>
<comment type="similarity">
    <text evidence="2">Belongs to the threonine aldolase family.</text>
</comment>
<dbReference type="SUPFAM" id="SSF53383">
    <property type="entry name" value="PLP-dependent transferases"/>
    <property type="match status" value="1"/>
</dbReference>
<evidence type="ECO:0000313" key="6">
    <source>
        <dbReference type="Proteomes" id="UP001165060"/>
    </source>
</evidence>
<accession>A0ABQ6MSC2</accession>
<dbReference type="InterPro" id="IPR023603">
    <property type="entry name" value="Low_specificity_L-TA-like"/>
</dbReference>
<dbReference type="PANTHER" id="PTHR48097:SF9">
    <property type="entry name" value="L-THREONINE ALDOLASE"/>
    <property type="match status" value="1"/>
</dbReference>
<dbReference type="InterPro" id="IPR015424">
    <property type="entry name" value="PyrdxlP-dep_Trfase"/>
</dbReference>
<comment type="cofactor">
    <cofactor evidence="1">
        <name>pyridoxal 5'-phosphate</name>
        <dbReference type="ChEBI" id="CHEBI:597326"/>
    </cofactor>
</comment>
<keyword evidence="3" id="KW-0663">Pyridoxal phosphate</keyword>
<dbReference type="InterPro" id="IPR015422">
    <property type="entry name" value="PyrdxlP-dep_Trfase_small"/>
</dbReference>
<comment type="caution">
    <text evidence="5">The sequence shown here is derived from an EMBL/GenBank/DDBJ whole genome shotgun (WGS) entry which is preliminary data.</text>
</comment>
<dbReference type="Gene3D" id="3.90.1150.10">
    <property type="entry name" value="Aspartate Aminotransferase, domain 1"/>
    <property type="match status" value="1"/>
</dbReference>
<dbReference type="Proteomes" id="UP001165060">
    <property type="component" value="Unassembled WGS sequence"/>
</dbReference>
<organism evidence="5 6">
    <name type="scientific">Tetraparma gracilis</name>
    <dbReference type="NCBI Taxonomy" id="2962635"/>
    <lineage>
        <taxon>Eukaryota</taxon>
        <taxon>Sar</taxon>
        <taxon>Stramenopiles</taxon>
        <taxon>Ochrophyta</taxon>
        <taxon>Bolidophyceae</taxon>
        <taxon>Parmales</taxon>
        <taxon>Triparmaceae</taxon>
        <taxon>Tetraparma</taxon>
    </lineage>
</organism>
<keyword evidence="6" id="KW-1185">Reference proteome</keyword>
<dbReference type="NCBIfam" id="NF007825">
    <property type="entry name" value="PRK10534.1"/>
    <property type="match status" value="1"/>
</dbReference>
<dbReference type="InterPro" id="IPR015421">
    <property type="entry name" value="PyrdxlP-dep_Trfase_major"/>
</dbReference>
<feature type="domain" description="Aromatic amino acid beta-eliminating lyase/threonine aldolase" evidence="4">
    <location>
        <begin position="32"/>
        <end position="312"/>
    </location>
</feature>
<dbReference type="EMBL" id="BRYB01004453">
    <property type="protein sequence ID" value="GMI31275.1"/>
    <property type="molecule type" value="Genomic_DNA"/>
</dbReference>
<evidence type="ECO:0000256" key="3">
    <source>
        <dbReference type="ARBA" id="ARBA00022898"/>
    </source>
</evidence>
<name>A0ABQ6MSC2_9STRA</name>
<evidence type="ECO:0000313" key="5">
    <source>
        <dbReference type="EMBL" id="GMI31275.1"/>
    </source>
</evidence>
<gene>
    <name evidence="5" type="ORF">TeGR_g14957</name>
</gene>
<dbReference type="PIRSF" id="PIRSF017617">
    <property type="entry name" value="Thr_aldolase"/>
    <property type="match status" value="1"/>
</dbReference>
<proteinExistence type="inferred from homology"/>
<evidence type="ECO:0000256" key="1">
    <source>
        <dbReference type="ARBA" id="ARBA00001933"/>
    </source>
</evidence>
<dbReference type="PANTHER" id="PTHR48097">
    <property type="entry name" value="L-THREONINE ALDOLASE-RELATED"/>
    <property type="match status" value="1"/>
</dbReference>
<evidence type="ECO:0000259" key="4">
    <source>
        <dbReference type="Pfam" id="PF01212"/>
    </source>
</evidence>
<evidence type="ECO:0000256" key="2">
    <source>
        <dbReference type="ARBA" id="ARBA00006966"/>
    </source>
</evidence>
<protein>
    <recommendedName>
        <fullName evidence="4">Aromatic amino acid beta-eliminating lyase/threonine aldolase domain-containing protein</fullName>
    </recommendedName>
</protein>
<sequence length="372" mass="38920">MSSLSLLSRLSSSASPSTRRLLSSSASRPLVDLRSDTVTRPCADMYSAMLSAPVGDDVFGEDPTVAKLESHLASLFGKEAGLFFPTGTQSNLCGLMAHCNSRSSEIILGSNSHLCLYEQGGLSTLGSIHSRQLPEDPETAQVPIDAFVAGVRGDDPHYPRTAVAAIENTHNVLGGKVLPASYISSLGAALAAQDVPLHIDGARIFNACVKLNVTPAELCAGAASVSICLSKGLGSPVGSVLVGSKHVVGLARRARKAAGGGMRQAGVIAAAGLYAVENNVERLADDHQRAEFLCGKLREAGYGIEVAPTTNLCYFTLPDGCALDSGAFADRCKERGVLVGLMYGETFRFATHKDVDDEGLELAAKVFADVLR</sequence>